<accession>A0A5D3AU80</accession>
<feature type="region of interest" description="Disordered" evidence="1">
    <location>
        <begin position="143"/>
        <end position="210"/>
    </location>
</feature>
<keyword evidence="3" id="KW-1185">Reference proteome</keyword>
<dbReference type="SUPFAM" id="SSF57716">
    <property type="entry name" value="Glucocorticoid receptor-like (DNA-binding domain)"/>
    <property type="match status" value="1"/>
</dbReference>
<evidence type="ECO:0000256" key="1">
    <source>
        <dbReference type="SAM" id="MobiDB-lite"/>
    </source>
</evidence>
<feature type="region of interest" description="Disordered" evidence="1">
    <location>
        <begin position="1"/>
        <end position="33"/>
    </location>
</feature>
<organism evidence="2 3">
    <name type="scientific">Cryptococcus floricola</name>
    <dbReference type="NCBI Taxonomy" id="2591691"/>
    <lineage>
        <taxon>Eukaryota</taxon>
        <taxon>Fungi</taxon>
        <taxon>Dikarya</taxon>
        <taxon>Basidiomycota</taxon>
        <taxon>Agaricomycotina</taxon>
        <taxon>Tremellomycetes</taxon>
        <taxon>Tremellales</taxon>
        <taxon>Cryptococcaceae</taxon>
        <taxon>Cryptococcus</taxon>
    </lineage>
</organism>
<feature type="compositionally biased region" description="Low complexity" evidence="1">
    <location>
        <begin position="301"/>
        <end position="313"/>
    </location>
</feature>
<feature type="region of interest" description="Disordered" evidence="1">
    <location>
        <begin position="104"/>
        <end position="128"/>
    </location>
</feature>
<comment type="caution">
    <text evidence="2">The sequence shown here is derived from an EMBL/GenBank/DDBJ whole genome shotgun (WGS) entry which is preliminary data.</text>
</comment>
<dbReference type="EMBL" id="NIDF01000065">
    <property type="protein sequence ID" value="TYJ54258.1"/>
    <property type="molecule type" value="Genomic_DNA"/>
</dbReference>
<name>A0A5D3AU80_9TREE</name>
<dbReference type="AlphaFoldDB" id="A0A5D3AU80"/>
<gene>
    <name evidence="2" type="ORF">B9479_005103</name>
</gene>
<evidence type="ECO:0000313" key="3">
    <source>
        <dbReference type="Proteomes" id="UP000322245"/>
    </source>
</evidence>
<proteinExistence type="predicted"/>
<dbReference type="Gene3D" id="3.30.50.10">
    <property type="entry name" value="Erythroid Transcription Factor GATA-1, subunit A"/>
    <property type="match status" value="1"/>
</dbReference>
<evidence type="ECO:0008006" key="4">
    <source>
        <dbReference type="Google" id="ProtNLM"/>
    </source>
</evidence>
<feature type="compositionally biased region" description="Polar residues" evidence="1">
    <location>
        <begin position="151"/>
        <end position="171"/>
    </location>
</feature>
<feature type="region of interest" description="Disordered" evidence="1">
    <location>
        <begin position="335"/>
        <end position="358"/>
    </location>
</feature>
<dbReference type="InterPro" id="IPR013088">
    <property type="entry name" value="Znf_NHR/GATA"/>
</dbReference>
<evidence type="ECO:0000313" key="2">
    <source>
        <dbReference type="EMBL" id="TYJ54258.1"/>
    </source>
</evidence>
<reference evidence="2 3" key="1">
    <citation type="submission" date="2017-05" db="EMBL/GenBank/DDBJ databases">
        <title>The Genome Sequence of Tsuchiyaea wingfieldii DSM 27421.</title>
        <authorList>
            <person name="Cuomo C."/>
            <person name="Passer A."/>
            <person name="Billmyre B."/>
            <person name="Heitman J."/>
        </authorList>
    </citation>
    <scope>NUCLEOTIDE SEQUENCE [LARGE SCALE GENOMIC DNA]</scope>
    <source>
        <strain evidence="2 3">DSM 27421</strain>
    </source>
</reference>
<feature type="region of interest" description="Disordered" evidence="1">
    <location>
        <begin position="300"/>
        <end position="321"/>
    </location>
</feature>
<protein>
    <recommendedName>
        <fullName evidence="4">GATA-type domain-containing protein</fullName>
    </recommendedName>
</protein>
<sequence>MPRTRRRTPALRASPYDRREQKPPKQPRKTRKDICNTCKTPIWSALIVQRDGALTLYHQTKTVLWRSNPDDDSVGPKTHLCNACGLWRAERGRHKTEAELARSMAKKKNTQTPAVATPSPDPFFSSDEKDPVRVVATPKAPVRDGVKETSLAASSSPVLQPIQKQESSPTPCTLEIDSRVVSSTSPALSAASDLSVEGPDTGGDDEDGPMEPDVIQGALSLLNLGRRMNPKDFVMIVNSTLGSLSQLTPTTRSIFLHILKSDPNPQLPQLPIRTPHSSIFARRANDRSVTYPDPFFKPQYSPAASFPPSVSAPRTDRDSRDSRLAVFGRVRGQDRVPRSLSGMPFHRSAASARPMSSDMGLAPVSPASWGPVLGRGKRLMW</sequence>
<dbReference type="GO" id="GO:0006355">
    <property type="term" value="P:regulation of DNA-templated transcription"/>
    <property type="evidence" value="ECO:0007669"/>
    <property type="project" value="InterPro"/>
</dbReference>
<dbReference type="Proteomes" id="UP000322245">
    <property type="component" value="Unassembled WGS sequence"/>
</dbReference>
<dbReference type="GO" id="GO:0008270">
    <property type="term" value="F:zinc ion binding"/>
    <property type="evidence" value="ECO:0007669"/>
    <property type="project" value="InterPro"/>
</dbReference>